<comment type="caution">
    <text evidence="1">The sequence shown here is derived from an EMBL/GenBank/DDBJ whole genome shotgun (WGS) entry which is preliminary data.</text>
</comment>
<keyword evidence="2" id="KW-1185">Reference proteome</keyword>
<dbReference type="AlphaFoldDB" id="A0A198A077"/>
<sequence length="127" mass="14567">MSQETIGNGRMSSDYEDTYITNELDLPVKVLGISNPVFAVSVEAFLVTDKLVSSRMKEMLNDGLFARGCITFLTTISKTTQKFFQNTLHEDTGKNVSFQYQHFRRVTWTIISSKGRFIQNGIWIEVW</sequence>
<dbReference type="Proteomes" id="UP000078454">
    <property type="component" value="Unassembled WGS sequence"/>
</dbReference>
<proteinExistence type="predicted"/>
<evidence type="ECO:0000313" key="1">
    <source>
        <dbReference type="EMBL" id="OAS14507.1"/>
    </source>
</evidence>
<gene>
    <name evidence="1" type="ORF">A8708_33960</name>
</gene>
<dbReference type="EMBL" id="LYPB01000089">
    <property type="protein sequence ID" value="OAS14507.1"/>
    <property type="molecule type" value="Genomic_DNA"/>
</dbReference>
<accession>A0A198A077</accession>
<protein>
    <submittedName>
        <fullName evidence="1">Uncharacterized protein</fullName>
    </submittedName>
</protein>
<evidence type="ECO:0000313" key="2">
    <source>
        <dbReference type="Proteomes" id="UP000078454"/>
    </source>
</evidence>
<organism evidence="1 2">
    <name type="scientific">Paenibacillus oryzisoli</name>
    <dbReference type="NCBI Taxonomy" id="1850517"/>
    <lineage>
        <taxon>Bacteria</taxon>
        <taxon>Bacillati</taxon>
        <taxon>Bacillota</taxon>
        <taxon>Bacilli</taxon>
        <taxon>Bacillales</taxon>
        <taxon>Paenibacillaceae</taxon>
        <taxon>Paenibacillus</taxon>
    </lineage>
</organism>
<reference evidence="1 2" key="1">
    <citation type="submission" date="2016-05" db="EMBL/GenBank/DDBJ databases">
        <title>Paenibacillus sp. 1ZS3-15 nov., isolated from the rhizosphere soil.</title>
        <authorList>
            <person name="Zhang X.X."/>
            <person name="Zhang J."/>
        </authorList>
    </citation>
    <scope>NUCLEOTIDE SEQUENCE [LARGE SCALE GENOMIC DNA]</scope>
    <source>
        <strain evidence="1 2">1ZS3-15</strain>
    </source>
</reference>
<name>A0A198A077_9BACL</name>
<dbReference type="STRING" id="1850517.A8708_33960"/>